<reference evidence="1 2" key="1">
    <citation type="journal article" date="2021" name="Int. J. Syst. Evol. Microbiol.">
        <title>Amazonocrinis nigriterrae gen. nov., sp. nov., Atlanticothrix silvestris gen. nov., sp. nov. and Dendronalium phyllosphericum gen. nov., sp. nov., nostocacean cyanobacteria from Brazilian environments.</title>
        <authorList>
            <person name="Alvarenga D.O."/>
            <person name="Andreote A.P.D."/>
            <person name="Branco L.H.Z."/>
            <person name="Delbaje E."/>
            <person name="Cruz R.B."/>
            <person name="Varani A.M."/>
            <person name="Fiore M.F."/>
        </authorList>
    </citation>
    <scope>NUCLEOTIDE SEQUENCE [LARGE SCALE GENOMIC DNA]</scope>
    <source>
        <strain evidence="1 2">CENA357</strain>
    </source>
</reference>
<dbReference type="Proteomes" id="UP000599391">
    <property type="component" value="Unassembled WGS sequence"/>
</dbReference>
<accession>A0A8J7HBQ7</accession>
<organism evidence="1 2">
    <name type="scientific">Atlanticothrix silvestris CENA357</name>
    <dbReference type="NCBI Taxonomy" id="1725252"/>
    <lineage>
        <taxon>Bacteria</taxon>
        <taxon>Bacillati</taxon>
        <taxon>Cyanobacteriota</taxon>
        <taxon>Cyanophyceae</taxon>
        <taxon>Nostocales</taxon>
        <taxon>Nodulariaceae</taxon>
        <taxon>Atlanticothrix</taxon>
        <taxon>Atlanticothrix silvestris</taxon>
    </lineage>
</organism>
<keyword evidence="2" id="KW-1185">Reference proteome</keyword>
<sequence>MGLRFSRNEDNGELEVELVSKDEPIIYPNASASELSECLQAANTENFQVHYVMQPDGDYTVNFHKKND</sequence>
<dbReference type="AlphaFoldDB" id="A0A8J7HBQ7"/>
<evidence type="ECO:0000313" key="1">
    <source>
        <dbReference type="EMBL" id="MBH8553328.1"/>
    </source>
</evidence>
<dbReference type="RefSeq" id="WP_214439617.1">
    <property type="nucleotide sequence ID" value="NZ_JAECZB010000029.1"/>
</dbReference>
<comment type="caution">
    <text evidence="1">The sequence shown here is derived from an EMBL/GenBank/DDBJ whole genome shotgun (WGS) entry which is preliminary data.</text>
</comment>
<name>A0A8J7HBQ7_9CYAN</name>
<evidence type="ECO:0000313" key="2">
    <source>
        <dbReference type="Proteomes" id="UP000599391"/>
    </source>
</evidence>
<protein>
    <submittedName>
        <fullName evidence="1">Uncharacterized protein</fullName>
    </submittedName>
</protein>
<proteinExistence type="predicted"/>
<dbReference type="EMBL" id="JAECZB010000029">
    <property type="protein sequence ID" value="MBH8553328.1"/>
    <property type="molecule type" value="Genomic_DNA"/>
</dbReference>
<gene>
    <name evidence="1" type="ORF">I8751_13275</name>
</gene>